<protein>
    <submittedName>
        <fullName evidence="2">Uncharacterized protein</fullName>
    </submittedName>
</protein>
<reference evidence="2" key="1">
    <citation type="journal article" date="2023" name="G3 (Bethesda)">
        <title>A reference genome for the long-term kleptoplast-retaining sea slug Elysia crispata morphotype clarki.</title>
        <authorList>
            <person name="Eastman K.E."/>
            <person name="Pendleton A.L."/>
            <person name="Shaikh M.A."/>
            <person name="Suttiyut T."/>
            <person name="Ogas R."/>
            <person name="Tomko P."/>
            <person name="Gavelis G."/>
            <person name="Widhalm J.R."/>
            <person name="Wisecaver J.H."/>
        </authorList>
    </citation>
    <scope>NUCLEOTIDE SEQUENCE</scope>
    <source>
        <strain evidence="2">ECLA1</strain>
    </source>
</reference>
<organism evidence="2 3">
    <name type="scientific">Elysia crispata</name>
    <name type="common">lettuce slug</name>
    <dbReference type="NCBI Taxonomy" id="231223"/>
    <lineage>
        <taxon>Eukaryota</taxon>
        <taxon>Metazoa</taxon>
        <taxon>Spiralia</taxon>
        <taxon>Lophotrochozoa</taxon>
        <taxon>Mollusca</taxon>
        <taxon>Gastropoda</taxon>
        <taxon>Heterobranchia</taxon>
        <taxon>Euthyneura</taxon>
        <taxon>Panpulmonata</taxon>
        <taxon>Sacoglossa</taxon>
        <taxon>Placobranchoidea</taxon>
        <taxon>Plakobranchidae</taxon>
        <taxon>Elysia</taxon>
    </lineage>
</organism>
<dbReference type="AlphaFoldDB" id="A0AAE0ZPJ6"/>
<sequence>MYCLIGVLCFKLRFLTLSGNHSCYLSLTRDSVIGAARGRLMKWDKGRGKDSVTAINNKTEISLDPDYWSLEIRTVSGGFEFGSGLASFSDFA</sequence>
<keyword evidence="1" id="KW-0732">Signal</keyword>
<proteinExistence type="predicted"/>
<feature type="chain" id="PRO_5042214709" evidence="1">
    <location>
        <begin position="20"/>
        <end position="92"/>
    </location>
</feature>
<dbReference type="EMBL" id="JAWDGP010003560">
    <property type="protein sequence ID" value="KAK3773095.1"/>
    <property type="molecule type" value="Genomic_DNA"/>
</dbReference>
<comment type="caution">
    <text evidence="2">The sequence shown here is derived from an EMBL/GenBank/DDBJ whole genome shotgun (WGS) entry which is preliminary data.</text>
</comment>
<feature type="signal peptide" evidence="1">
    <location>
        <begin position="1"/>
        <end position="19"/>
    </location>
</feature>
<dbReference type="Proteomes" id="UP001283361">
    <property type="component" value="Unassembled WGS sequence"/>
</dbReference>
<evidence type="ECO:0000256" key="1">
    <source>
        <dbReference type="SAM" id="SignalP"/>
    </source>
</evidence>
<accession>A0AAE0ZPJ6</accession>
<name>A0AAE0ZPJ6_9GAST</name>
<keyword evidence="3" id="KW-1185">Reference proteome</keyword>
<gene>
    <name evidence="2" type="ORF">RRG08_016199</name>
</gene>
<evidence type="ECO:0000313" key="3">
    <source>
        <dbReference type="Proteomes" id="UP001283361"/>
    </source>
</evidence>
<evidence type="ECO:0000313" key="2">
    <source>
        <dbReference type="EMBL" id="KAK3773095.1"/>
    </source>
</evidence>